<dbReference type="Proteomes" id="UP000503211">
    <property type="component" value="Segment"/>
</dbReference>
<accession>A0A6G8R492</accession>
<protein>
    <submittedName>
        <fullName evidence="1">Uncharacterized protein</fullName>
    </submittedName>
</protein>
<evidence type="ECO:0000313" key="2">
    <source>
        <dbReference type="Proteomes" id="UP000503211"/>
    </source>
</evidence>
<name>A0A6G8R492_9CAUD</name>
<reference evidence="1" key="1">
    <citation type="submission" date="2020-02" db="EMBL/GenBank/DDBJ databases">
        <title>Klebsiella phage CX1 complete genome.</title>
        <authorList>
            <person name="Hao G."/>
            <person name="Wang H."/>
            <person name="Zhu J."/>
        </authorList>
    </citation>
    <scope>NUCLEOTIDE SEQUENCE [LARGE SCALE GENOMIC DNA]</scope>
</reference>
<gene>
    <name evidence="1" type="ORF">CX1_20</name>
</gene>
<sequence length="49" mass="5968">MSIKTKYRPSGHVDLRRLRRCARRLQGAYRDMGIGRERWIYKATRRFGK</sequence>
<proteinExistence type="predicted"/>
<keyword evidence="2" id="KW-1185">Reference proteome</keyword>
<evidence type="ECO:0000313" key="1">
    <source>
        <dbReference type="EMBL" id="QIN95053.1"/>
    </source>
</evidence>
<dbReference type="EMBL" id="MT090077">
    <property type="protein sequence ID" value="QIN95053.1"/>
    <property type="molecule type" value="Genomic_DNA"/>
</dbReference>
<organism evidence="1 2">
    <name type="scientific">Klebsiella phage CX1</name>
    <dbReference type="NCBI Taxonomy" id="2713210"/>
    <lineage>
        <taxon>Viruses</taxon>
        <taxon>Duplodnaviria</taxon>
        <taxon>Heunggongvirae</taxon>
        <taxon>Uroviricota</taxon>
        <taxon>Caudoviricetes</taxon>
        <taxon>Autographivirales</taxon>
        <taxon>Autoscriptoviridae</taxon>
        <taxon>Slopekvirinae</taxon>
        <taxon>Drulisvirus</taxon>
        <taxon>Drulisvirus CX1</taxon>
    </lineage>
</organism>